<gene>
    <name evidence="8" type="ORF">AMURIS_05029</name>
</gene>
<dbReference type="Pfam" id="PF13408">
    <property type="entry name" value="Zn_ribbon_recom"/>
    <property type="match status" value="1"/>
</dbReference>
<keyword evidence="2" id="KW-0479">Metal-binding</keyword>
<evidence type="ECO:0000256" key="4">
    <source>
        <dbReference type="ARBA" id="ARBA00023163"/>
    </source>
</evidence>
<comment type="similarity">
    <text evidence="1">Belongs to the archaeal RpoM/eukaryotic RPA12/RPB9/RPC11 RNA polymerase family.</text>
</comment>
<keyword evidence="4" id="KW-0804">Transcription</keyword>
<organism evidence="8 9">
    <name type="scientific">Acetatifactor muris</name>
    <dbReference type="NCBI Taxonomy" id="879566"/>
    <lineage>
        <taxon>Bacteria</taxon>
        <taxon>Bacillati</taxon>
        <taxon>Bacillota</taxon>
        <taxon>Clostridia</taxon>
        <taxon>Lachnospirales</taxon>
        <taxon>Lachnospiraceae</taxon>
        <taxon>Acetatifactor</taxon>
    </lineage>
</organism>
<protein>
    <submittedName>
        <fullName evidence="8">Recombinase</fullName>
    </submittedName>
</protein>
<dbReference type="PROSITE" id="PS51736">
    <property type="entry name" value="RECOMBINASES_3"/>
    <property type="match status" value="1"/>
</dbReference>
<evidence type="ECO:0000256" key="3">
    <source>
        <dbReference type="ARBA" id="ARBA00022833"/>
    </source>
</evidence>
<dbReference type="CDD" id="cd03770">
    <property type="entry name" value="SR_TndX_transposase"/>
    <property type="match status" value="1"/>
</dbReference>
<name>A0A2K4ZP72_9FIRM</name>
<dbReference type="GO" id="GO:0046872">
    <property type="term" value="F:metal ion binding"/>
    <property type="evidence" value="ECO:0007669"/>
    <property type="project" value="UniProtKB-KW"/>
</dbReference>
<evidence type="ECO:0000313" key="8">
    <source>
        <dbReference type="EMBL" id="SOY32271.1"/>
    </source>
</evidence>
<feature type="domain" description="Resolvase/invertase-type recombinase catalytic" evidence="6">
    <location>
        <begin position="10"/>
        <end position="166"/>
    </location>
</feature>
<dbReference type="InterPro" id="IPR025827">
    <property type="entry name" value="Zn_ribbon_recom_dom"/>
</dbReference>
<dbReference type="InterPro" id="IPR036162">
    <property type="entry name" value="Resolvase-like_N_sf"/>
</dbReference>
<keyword evidence="5" id="KW-0175">Coiled coil</keyword>
<dbReference type="PROSITE" id="PS51737">
    <property type="entry name" value="RECOMBINASE_DNA_BIND"/>
    <property type="match status" value="1"/>
</dbReference>
<dbReference type="InterPro" id="IPR006119">
    <property type="entry name" value="Resolv_N"/>
</dbReference>
<keyword evidence="9" id="KW-1185">Reference proteome</keyword>
<dbReference type="PROSITE" id="PS01030">
    <property type="entry name" value="RNA_POL_M_15KD"/>
    <property type="match status" value="1"/>
</dbReference>
<feature type="coiled-coil region" evidence="5">
    <location>
        <begin position="397"/>
        <end position="473"/>
    </location>
</feature>
<dbReference type="OrthoDB" id="9784557at2"/>
<dbReference type="Pfam" id="PF14287">
    <property type="entry name" value="DUF4368"/>
    <property type="match status" value="1"/>
</dbReference>
<dbReference type="GO" id="GO:0003677">
    <property type="term" value="F:DNA binding"/>
    <property type="evidence" value="ECO:0007669"/>
    <property type="project" value="InterPro"/>
</dbReference>
<dbReference type="PANTHER" id="PTHR30461">
    <property type="entry name" value="DNA-INVERTASE FROM LAMBDOID PROPHAGE"/>
    <property type="match status" value="1"/>
</dbReference>
<proteinExistence type="inferred from homology"/>
<reference evidence="8 9" key="1">
    <citation type="submission" date="2018-01" db="EMBL/GenBank/DDBJ databases">
        <authorList>
            <person name="Gaut B.S."/>
            <person name="Morton B.R."/>
            <person name="Clegg M.T."/>
            <person name="Duvall M.R."/>
        </authorList>
    </citation>
    <scope>NUCLEOTIDE SEQUENCE [LARGE SCALE GENOMIC DNA]</scope>
    <source>
        <strain evidence="8">GP69</strain>
    </source>
</reference>
<dbReference type="SMART" id="SM00857">
    <property type="entry name" value="Resolvase"/>
    <property type="match status" value="1"/>
</dbReference>
<evidence type="ECO:0000256" key="1">
    <source>
        <dbReference type="ARBA" id="ARBA00008925"/>
    </source>
</evidence>
<dbReference type="SUPFAM" id="SSF53041">
    <property type="entry name" value="Resolvase-like"/>
    <property type="match status" value="1"/>
</dbReference>
<dbReference type="InterPro" id="IPR011109">
    <property type="entry name" value="DNA_bind_recombinase_dom"/>
</dbReference>
<accession>A0A2K4ZP72</accession>
<dbReference type="InterPro" id="IPR019761">
    <property type="entry name" value="DNA-dir_RNA_pol-M_15_CS"/>
</dbReference>
<dbReference type="Gene3D" id="3.40.50.1390">
    <property type="entry name" value="Resolvase, N-terminal catalytic domain"/>
    <property type="match status" value="1"/>
</dbReference>
<dbReference type="Proteomes" id="UP000236311">
    <property type="component" value="Unassembled WGS sequence"/>
</dbReference>
<dbReference type="InterPro" id="IPR038109">
    <property type="entry name" value="DNA_bind_recomb_sf"/>
</dbReference>
<dbReference type="Pfam" id="PF07508">
    <property type="entry name" value="Recombinase"/>
    <property type="match status" value="1"/>
</dbReference>
<dbReference type="Pfam" id="PF00239">
    <property type="entry name" value="Resolvase"/>
    <property type="match status" value="1"/>
</dbReference>
<dbReference type="AlphaFoldDB" id="A0A2K4ZP72"/>
<evidence type="ECO:0000256" key="5">
    <source>
        <dbReference type="SAM" id="Coils"/>
    </source>
</evidence>
<dbReference type="PANTHER" id="PTHR30461:SF23">
    <property type="entry name" value="DNA RECOMBINASE-RELATED"/>
    <property type="match status" value="1"/>
</dbReference>
<evidence type="ECO:0000259" key="6">
    <source>
        <dbReference type="PROSITE" id="PS51736"/>
    </source>
</evidence>
<dbReference type="RefSeq" id="WP_103242232.1">
    <property type="nucleotide sequence ID" value="NZ_JANJZD010000001.1"/>
</dbReference>
<evidence type="ECO:0000259" key="7">
    <source>
        <dbReference type="PROSITE" id="PS51737"/>
    </source>
</evidence>
<dbReference type="InterPro" id="IPR050639">
    <property type="entry name" value="SSR_resolvase"/>
</dbReference>
<evidence type="ECO:0000313" key="9">
    <source>
        <dbReference type="Proteomes" id="UP000236311"/>
    </source>
</evidence>
<feature type="domain" description="Recombinase" evidence="7">
    <location>
        <begin position="166"/>
        <end position="307"/>
    </location>
</feature>
<keyword evidence="3" id="KW-0862">Zinc</keyword>
<dbReference type="EMBL" id="OFSM01000044">
    <property type="protein sequence ID" value="SOY32271.1"/>
    <property type="molecule type" value="Genomic_DNA"/>
</dbReference>
<sequence>MTRQTTQKLITALYPRLSHEDTLQGESNSISNQKRILEAYAKQNGFSNLKWYTDDGFSGANFQRPGFQSMLADIEAGLVGTVIVKDMSRLGRNYLQVGMYTEMIFPQNGVRFIAINDGVDSAQGDNDFAPLRNIFNEWLVRDTSKKIRAVKRSKGMSGKPVTSKPVYGYLMDEDENFIIDEEAAPVVRQIYSLCLAGNGPTKIARMLTEQEIPTPGTLEYRRTGSTRRYHPGYECKWAANTVVHILENREYTGCLVNFKTTTQSYKCSKIIYNSEDKQAVFENHHEIIIDRDTWERVQELRKQRKRPNRYDEVGLFSGILFCADCGSVMYQQRYQTDKRRQDCYICGSYKKRTADCTAHFIRTDLLTAGVTENLRKVTSYAAKHEARFMKLLTEQTEDGSKRRNAAKKKELEAAEKRIAELSAIFKRLYEDSVTGRISDERFTELSADYEAEQKELKEKAAALQSELSKTLEATANAEKFMKVVRKYTSFEELTPTLLREFVEKIVIHESEALDGKRRGKLRRQEIEIYYSFVGKVELPD</sequence>
<dbReference type="Gene3D" id="3.90.1750.20">
    <property type="entry name" value="Putative Large Serine Recombinase, Chain B, Domain 2"/>
    <property type="match status" value="1"/>
</dbReference>
<dbReference type="GO" id="GO:0000150">
    <property type="term" value="F:DNA strand exchange activity"/>
    <property type="evidence" value="ECO:0007669"/>
    <property type="project" value="InterPro"/>
</dbReference>
<evidence type="ECO:0000256" key="2">
    <source>
        <dbReference type="ARBA" id="ARBA00022723"/>
    </source>
</evidence>
<dbReference type="InterPro" id="IPR025378">
    <property type="entry name" value="DUF4368"/>
</dbReference>